<dbReference type="Pfam" id="PF13466">
    <property type="entry name" value="STAS_2"/>
    <property type="match status" value="1"/>
</dbReference>
<organism evidence="2 3">
    <name type="scientific">Streptomyces parvulus</name>
    <dbReference type="NCBI Taxonomy" id="146923"/>
    <lineage>
        <taxon>Bacteria</taxon>
        <taxon>Bacillati</taxon>
        <taxon>Actinomycetota</taxon>
        <taxon>Actinomycetes</taxon>
        <taxon>Kitasatosporales</taxon>
        <taxon>Streptomycetaceae</taxon>
        <taxon>Streptomyces</taxon>
    </lineage>
</organism>
<dbReference type="GeneID" id="91305279"/>
<evidence type="ECO:0000259" key="1">
    <source>
        <dbReference type="Pfam" id="PF13466"/>
    </source>
</evidence>
<evidence type="ECO:0000313" key="3">
    <source>
        <dbReference type="Proteomes" id="UP000078468"/>
    </source>
</evidence>
<proteinExistence type="predicted"/>
<protein>
    <recommendedName>
        <fullName evidence="1">MlaB-like STAS domain-containing protein</fullName>
    </recommendedName>
</protein>
<dbReference type="Proteomes" id="UP000078468">
    <property type="component" value="Chromosome"/>
</dbReference>
<dbReference type="AlphaFoldDB" id="A0A191UXG1"/>
<reference evidence="2 3" key="1">
    <citation type="submission" date="2016-05" db="EMBL/GenBank/DDBJ databases">
        <title>Non-Contiguous Finished Genome Sequence of Streptomyces parvulus 2297 Integrated Site-Specifically with Actinophage R4.</title>
        <authorList>
            <person name="Nishizawa T."/>
            <person name="Miura T."/>
            <person name="Harada C."/>
            <person name="Guo Y."/>
            <person name="Narisawa K."/>
            <person name="Ohta H."/>
            <person name="Takahashi H."/>
            <person name="Shirai M."/>
        </authorList>
    </citation>
    <scope>NUCLEOTIDE SEQUENCE [LARGE SCALE GENOMIC DNA]</scope>
    <source>
        <strain evidence="2 3">2297</strain>
    </source>
</reference>
<name>A0A191UXG1_9ACTN</name>
<accession>A0A191UXG1</accession>
<evidence type="ECO:0000313" key="2">
    <source>
        <dbReference type="EMBL" id="ANJ07362.1"/>
    </source>
</evidence>
<gene>
    <name evidence="2" type="ORF">Spa2297_10300</name>
</gene>
<dbReference type="InterPro" id="IPR036513">
    <property type="entry name" value="STAS_dom_sf"/>
</dbReference>
<feature type="domain" description="MlaB-like STAS" evidence="1">
    <location>
        <begin position="17"/>
        <end position="90"/>
    </location>
</feature>
<dbReference type="EMBL" id="CP015866">
    <property type="protein sequence ID" value="ANJ07362.1"/>
    <property type="molecule type" value="Genomic_DNA"/>
</dbReference>
<dbReference type="CDD" id="cd07043">
    <property type="entry name" value="STAS_anti-anti-sigma_factors"/>
    <property type="match status" value="1"/>
</dbReference>
<dbReference type="InterPro" id="IPR058548">
    <property type="entry name" value="MlaB-like_STAS"/>
</dbReference>
<dbReference type="Gene3D" id="3.30.750.24">
    <property type="entry name" value="STAS domain"/>
    <property type="match status" value="1"/>
</dbReference>
<dbReference type="SUPFAM" id="SSF52091">
    <property type="entry name" value="SpoIIaa-like"/>
    <property type="match status" value="1"/>
</dbReference>
<dbReference type="KEGG" id="spav:Spa2297_10300"/>
<sequence>MNISTFVVGYTAAIFPHGDIDHEALPALRAASDALPPDVRTVTWAMDQVPFMDTTALHLLHEQRTAARHRGRTLFVRGLRPQHHRLLTVAASVSPTMDFLALNRCR</sequence>
<dbReference type="RefSeq" id="WP_064727745.1">
    <property type="nucleotide sequence ID" value="NZ_BMRX01000006.1"/>
</dbReference>